<dbReference type="PANTHER" id="PTHR45632:SF3">
    <property type="entry name" value="KELCH-LIKE PROTEIN 32"/>
    <property type="match status" value="1"/>
</dbReference>
<dbReference type="SUPFAM" id="SSF117281">
    <property type="entry name" value="Kelch motif"/>
    <property type="match status" value="1"/>
</dbReference>
<dbReference type="InterPro" id="IPR017096">
    <property type="entry name" value="BTB-kelch_protein"/>
</dbReference>
<dbReference type="Gene3D" id="2.120.10.80">
    <property type="entry name" value="Kelch-type beta propeller"/>
    <property type="match status" value="1"/>
</dbReference>
<keyword evidence="1" id="KW-0880">Kelch repeat</keyword>
<dbReference type="GO" id="GO:0005737">
    <property type="term" value="C:cytoplasm"/>
    <property type="evidence" value="ECO:0007669"/>
    <property type="project" value="UniProtKB-ARBA"/>
</dbReference>
<dbReference type="Pfam" id="PF07707">
    <property type="entry name" value="BACK"/>
    <property type="match status" value="1"/>
</dbReference>
<dbReference type="PROSITE" id="PS50097">
    <property type="entry name" value="BTB"/>
    <property type="match status" value="1"/>
</dbReference>
<dbReference type="Pfam" id="PF01344">
    <property type="entry name" value="Kelch_1"/>
    <property type="match status" value="2"/>
</dbReference>
<dbReference type="Proteomes" id="UP000829354">
    <property type="component" value="Chromosome III"/>
</dbReference>
<dbReference type="InterPro" id="IPR006652">
    <property type="entry name" value="Kelch_1"/>
</dbReference>
<name>A0AAE9IRV2_CAEBR</name>
<dbReference type="Gene3D" id="3.30.710.10">
    <property type="entry name" value="Potassium Channel Kv1.1, Chain A"/>
    <property type="match status" value="1"/>
</dbReference>
<dbReference type="Pfam" id="PF24681">
    <property type="entry name" value="Kelch_KLHDC2_KLHL20_DRC7"/>
    <property type="match status" value="1"/>
</dbReference>
<reference evidence="4 6" key="2">
    <citation type="submission" date="2022-05" db="EMBL/GenBank/DDBJ databases">
        <title>Chromosome-level reference genomes for two strains of Caenorhabditis briggsae: an improved platform for comparative genomics.</title>
        <authorList>
            <person name="Stevens L."/>
            <person name="Andersen E.C."/>
        </authorList>
    </citation>
    <scope>NUCLEOTIDE SEQUENCE [LARGE SCALE GENOMIC DNA]</scope>
    <source>
        <strain evidence="4">QX1410_ONT</strain>
        <tissue evidence="4">Whole-organism</tissue>
    </source>
</reference>
<dbReference type="Proteomes" id="UP000827892">
    <property type="component" value="Chromosome III"/>
</dbReference>
<dbReference type="EMBL" id="CP090893">
    <property type="protein sequence ID" value="ULU03021.1"/>
    <property type="molecule type" value="Genomic_DNA"/>
</dbReference>
<dbReference type="FunFam" id="1.25.40.420:FF:000001">
    <property type="entry name" value="Kelch-like family member 12"/>
    <property type="match status" value="1"/>
</dbReference>
<dbReference type="KEGG" id="cbr:CBG_21203"/>
<evidence type="ECO:0000313" key="6">
    <source>
        <dbReference type="Proteomes" id="UP000827892"/>
    </source>
</evidence>
<evidence type="ECO:0000313" key="4">
    <source>
        <dbReference type="EMBL" id="ULU03021.1"/>
    </source>
</evidence>
<evidence type="ECO:0000256" key="1">
    <source>
        <dbReference type="ARBA" id="ARBA00022441"/>
    </source>
</evidence>
<proteinExistence type="predicted"/>
<dbReference type="SUPFAM" id="SSF54695">
    <property type="entry name" value="POZ domain"/>
    <property type="match status" value="1"/>
</dbReference>
<dbReference type="OMA" id="DRWTIVT"/>
<feature type="domain" description="BTB" evidence="3">
    <location>
        <begin position="56"/>
        <end position="123"/>
    </location>
</feature>
<accession>A0AAE9IRV2</accession>
<keyword evidence="7" id="KW-1185">Reference proteome</keyword>
<dbReference type="InterPro" id="IPR015915">
    <property type="entry name" value="Kelch-typ_b-propeller"/>
</dbReference>
<dbReference type="InterPro" id="IPR000210">
    <property type="entry name" value="BTB/POZ_dom"/>
</dbReference>
<evidence type="ECO:0000256" key="2">
    <source>
        <dbReference type="ARBA" id="ARBA00022737"/>
    </source>
</evidence>
<organism evidence="4 6">
    <name type="scientific">Caenorhabditis briggsae</name>
    <dbReference type="NCBI Taxonomy" id="6238"/>
    <lineage>
        <taxon>Eukaryota</taxon>
        <taxon>Metazoa</taxon>
        <taxon>Ecdysozoa</taxon>
        <taxon>Nematoda</taxon>
        <taxon>Chromadorea</taxon>
        <taxon>Rhabditida</taxon>
        <taxon>Rhabditina</taxon>
        <taxon>Rhabditomorpha</taxon>
        <taxon>Rhabditoidea</taxon>
        <taxon>Rhabditidae</taxon>
        <taxon>Peloderinae</taxon>
        <taxon>Caenorhabditis</taxon>
    </lineage>
</organism>
<dbReference type="InterPro" id="IPR011333">
    <property type="entry name" value="SKP1/BTB/POZ_sf"/>
</dbReference>
<dbReference type="PRINTS" id="PR00501">
    <property type="entry name" value="KELCHREPEAT"/>
</dbReference>
<dbReference type="AlphaFoldDB" id="A0AAE9IRV2"/>
<evidence type="ECO:0000313" key="5">
    <source>
        <dbReference type="EMBL" id="UMM25652.1"/>
    </source>
</evidence>
<keyword evidence="2" id="KW-0677">Repeat</keyword>
<dbReference type="SMART" id="SM00612">
    <property type="entry name" value="Kelch"/>
    <property type="match status" value="6"/>
</dbReference>
<dbReference type="SMART" id="SM00225">
    <property type="entry name" value="BTB"/>
    <property type="match status" value="1"/>
</dbReference>
<dbReference type="InterPro" id="IPR011705">
    <property type="entry name" value="BACK"/>
</dbReference>
<dbReference type="Gene3D" id="1.25.40.420">
    <property type="match status" value="1"/>
</dbReference>
<protein>
    <recommendedName>
        <fullName evidence="3">BTB domain-containing protein</fullName>
    </recommendedName>
</protein>
<gene>
    <name evidence="4" type="ORF">L3Y34_002539</name>
    <name evidence="5" type="ORF">L5515_005385</name>
</gene>
<evidence type="ECO:0000259" key="3">
    <source>
        <dbReference type="PROSITE" id="PS50097"/>
    </source>
</evidence>
<dbReference type="PIRSF" id="PIRSF037037">
    <property type="entry name" value="Kelch-like_protein_gigaxonin"/>
    <property type="match status" value="1"/>
</dbReference>
<evidence type="ECO:0000313" key="7">
    <source>
        <dbReference type="Proteomes" id="UP000829354"/>
    </source>
</evidence>
<dbReference type="PANTHER" id="PTHR45632">
    <property type="entry name" value="LD33804P"/>
    <property type="match status" value="1"/>
</dbReference>
<reference evidence="5 7" key="1">
    <citation type="submission" date="2022-04" db="EMBL/GenBank/DDBJ databases">
        <title>Chromosome-level reference genomes for two strains of Caenorhabditis briggsae: an improved platform for comparative genomics.</title>
        <authorList>
            <person name="Stevens L."/>
            <person name="Andersen E."/>
        </authorList>
    </citation>
    <scope>NUCLEOTIDE SEQUENCE [LARGE SCALE GENOMIC DNA]</scope>
    <source>
        <strain evidence="5">VX34</strain>
        <tissue evidence="5">Whole-organism</tissue>
    </source>
</reference>
<dbReference type="EMBL" id="CP092622">
    <property type="protein sequence ID" value="UMM25652.1"/>
    <property type="molecule type" value="Genomic_DNA"/>
</dbReference>
<dbReference type="SMART" id="SM00875">
    <property type="entry name" value="BACK"/>
    <property type="match status" value="1"/>
</dbReference>
<dbReference type="Pfam" id="PF00651">
    <property type="entry name" value="BTB"/>
    <property type="match status" value="1"/>
</dbReference>
<sequence length="594" mass="67299">MGEIEEPNITELVDRIGRIPLCTDDDYDFQKLEILDEMYRKSYEIFNEMRSKCQLCDVALVVESRKLSAHKVILAATIPYFRGMFTLDMMEASMKEIKIEDMNYETVDALLSFAYTGELRISTSNVQSIMLGANFFQMQEVVQHCGDFLITRLHPSNALSIRDFCKLMNVDRNVTNKTEDFIQKHFTSVAKDEDFKKLSLEDTVILLDSDNLYVDSEEQIFNAAMEWLKYDKTRHQDAAKILLCVRLPLLSPTFLSSAVATNSIIKKDIPCRDLIDEAKDYHLLPERRQFLKSFKCCPRACQRIPGLIVAIGGLMHQSQSKSSVEIYNPIQKKWSSIEGVTTLRTRVGVAVHKRQVYAIGGFNGQDRMDLVEKFDYDTLNWVKLSPLNRKRSALAAAFVSNRLYVCGGYDGNHSLSTMEIYDINKNIWEPGPPMENQRSAAGVTVLGKHIYVCGGHDGMQIFGSVERLDTESQQWERIPSMIQQRCRFGAATYKGKIYVAGGYDGTSFLKSVEVYDPIEKEWAPCSAMNMRRSRVSLVATNEGLFAVAGFDGENNLCSMEQYDETTDQWTISTPLTCHEGGVGVGVIPMPPHML</sequence>